<organism evidence="1 2">
    <name type="scientific">Cylicostephanus goldi</name>
    <name type="common">Nematode worm</name>
    <dbReference type="NCBI Taxonomy" id="71465"/>
    <lineage>
        <taxon>Eukaryota</taxon>
        <taxon>Metazoa</taxon>
        <taxon>Ecdysozoa</taxon>
        <taxon>Nematoda</taxon>
        <taxon>Chromadorea</taxon>
        <taxon>Rhabditida</taxon>
        <taxon>Rhabditina</taxon>
        <taxon>Rhabditomorpha</taxon>
        <taxon>Strongyloidea</taxon>
        <taxon>Strongylidae</taxon>
        <taxon>Cylicostephanus</taxon>
    </lineage>
</organism>
<evidence type="ECO:0000313" key="1">
    <source>
        <dbReference type="EMBL" id="VDN37704.1"/>
    </source>
</evidence>
<dbReference type="Proteomes" id="UP000271889">
    <property type="component" value="Unassembled WGS sequence"/>
</dbReference>
<protein>
    <submittedName>
        <fullName evidence="1">Uncharacterized protein</fullName>
    </submittedName>
</protein>
<proteinExistence type="predicted"/>
<dbReference type="AlphaFoldDB" id="A0A3P7N5I3"/>
<reference evidence="1 2" key="1">
    <citation type="submission" date="2018-11" db="EMBL/GenBank/DDBJ databases">
        <authorList>
            <consortium name="Pathogen Informatics"/>
        </authorList>
    </citation>
    <scope>NUCLEOTIDE SEQUENCE [LARGE SCALE GENOMIC DNA]</scope>
</reference>
<name>A0A3P7N5I3_CYLGO</name>
<accession>A0A3P7N5I3</accession>
<evidence type="ECO:0000313" key="2">
    <source>
        <dbReference type="Proteomes" id="UP000271889"/>
    </source>
</evidence>
<dbReference type="EMBL" id="UYRV01132400">
    <property type="protein sequence ID" value="VDN37704.1"/>
    <property type="molecule type" value="Genomic_DNA"/>
</dbReference>
<gene>
    <name evidence="1" type="ORF">CGOC_LOCUS13544</name>
</gene>
<keyword evidence="2" id="KW-1185">Reference proteome</keyword>
<sequence length="143" mass="16947">MNGLILHEVGHAYQAEFGVLHRNITVPADYYLWKLFIEGVAMVFEQETVGKTDYYHQDKNGWKTWCEENLHFIATSFEADRHIMTKESQRYFGDLVHFDGYPDTGYYLGTRFVRFLMNTSGFDEIIHFDVETVNTYFQKYLSE</sequence>